<dbReference type="GO" id="GO:0009252">
    <property type="term" value="P:peptidoglycan biosynthetic process"/>
    <property type="evidence" value="ECO:0007669"/>
    <property type="project" value="UniProtKB-KW"/>
</dbReference>
<evidence type="ECO:0000256" key="10">
    <source>
        <dbReference type="SAM" id="Phobius"/>
    </source>
</evidence>
<feature type="transmembrane region" description="Helical" evidence="10">
    <location>
        <begin position="361"/>
        <end position="378"/>
    </location>
</feature>
<keyword evidence="5" id="KW-0573">Peptidoglycan synthesis</keyword>
<dbReference type="GO" id="GO:0008360">
    <property type="term" value="P:regulation of cell shape"/>
    <property type="evidence" value="ECO:0007669"/>
    <property type="project" value="UniProtKB-KW"/>
</dbReference>
<evidence type="ECO:0000256" key="4">
    <source>
        <dbReference type="ARBA" id="ARBA00022960"/>
    </source>
</evidence>
<dbReference type="GO" id="GO:0071555">
    <property type="term" value="P:cell wall organization"/>
    <property type="evidence" value="ECO:0007669"/>
    <property type="project" value="UniProtKB-KW"/>
</dbReference>
<evidence type="ECO:0000313" key="14">
    <source>
        <dbReference type="Proteomes" id="UP000282892"/>
    </source>
</evidence>
<dbReference type="PANTHER" id="PTHR21581">
    <property type="entry name" value="D-ALANYL-D-ALANINE CARBOXYPEPTIDASE"/>
    <property type="match status" value="1"/>
</dbReference>
<keyword evidence="4" id="KW-0133">Cell shape</keyword>
<keyword evidence="10" id="KW-0472">Membrane</keyword>
<gene>
    <name evidence="13" type="ORF">CHR53_17945</name>
</gene>
<feature type="domain" description="Peptidase S11 D-alanyl-D-alanine carboxypeptidase A N-terminal" evidence="12">
    <location>
        <begin position="24"/>
        <end position="253"/>
    </location>
</feature>
<feature type="chain" id="PRO_5018759294" evidence="11">
    <location>
        <begin position="24"/>
        <end position="385"/>
    </location>
</feature>
<dbReference type="STRING" id="1193713.GCA_001636315_00424"/>
<comment type="similarity">
    <text evidence="1 9">Belongs to the peptidase S11 family.</text>
</comment>
<proteinExistence type="inferred from homology"/>
<name>A0A3Q9QTN7_9BACI</name>
<evidence type="ECO:0000256" key="11">
    <source>
        <dbReference type="SAM" id="SignalP"/>
    </source>
</evidence>
<dbReference type="AlphaFoldDB" id="A0A3Q9QTN7"/>
<keyword evidence="6" id="KW-0961">Cell wall biogenesis/degradation</keyword>
<dbReference type="EMBL" id="CP022572">
    <property type="protein sequence ID" value="AZU62982.1"/>
    <property type="molecule type" value="Genomic_DNA"/>
</dbReference>
<keyword evidence="2 11" id="KW-0732">Signal</keyword>
<dbReference type="InterPro" id="IPR001967">
    <property type="entry name" value="Peptidase_S11_N"/>
</dbReference>
<evidence type="ECO:0000256" key="1">
    <source>
        <dbReference type="ARBA" id="ARBA00007164"/>
    </source>
</evidence>
<dbReference type="GO" id="GO:0006508">
    <property type="term" value="P:proteolysis"/>
    <property type="evidence" value="ECO:0007669"/>
    <property type="project" value="InterPro"/>
</dbReference>
<evidence type="ECO:0000256" key="3">
    <source>
        <dbReference type="ARBA" id="ARBA00022801"/>
    </source>
</evidence>
<keyword evidence="10" id="KW-0812">Transmembrane</keyword>
<dbReference type="OrthoDB" id="9791132at2"/>
<dbReference type="GO" id="GO:0009002">
    <property type="term" value="F:serine-type D-Ala-D-Ala carboxypeptidase activity"/>
    <property type="evidence" value="ECO:0007669"/>
    <property type="project" value="InterPro"/>
</dbReference>
<dbReference type="PRINTS" id="PR00725">
    <property type="entry name" value="DADACBPTASE1"/>
</dbReference>
<accession>A0A3Q9QTN7</accession>
<keyword evidence="14" id="KW-1185">Reference proteome</keyword>
<organism evidence="13 14">
    <name type="scientific">Neobacillus mesonae</name>
    <dbReference type="NCBI Taxonomy" id="1193713"/>
    <lineage>
        <taxon>Bacteria</taxon>
        <taxon>Bacillati</taxon>
        <taxon>Bacillota</taxon>
        <taxon>Bacilli</taxon>
        <taxon>Bacillales</taxon>
        <taxon>Bacillaceae</taxon>
        <taxon>Neobacillus</taxon>
    </lineage>
</organism>
<reference evidence="13 14" key="1">
    <citation type="submission" date="2017-07" db="EMBL/GenBank/DDBJ databases">
        <title>The complete genome sequence of Bacillus mesonae strain H20-5, an efficient strain improving plant abiotic stress resistance.</title>
        <authorList>
            <person name="Kim S.Y."/>
            <person name="Song H."/>
            <person name="Sang M.K."/>
            <person name="Weon H.-Y."/>
            <person name="Song J."/>
        </authorList>
    </citation>
    <scope>NUCLEOTIDE SEQUENCE [LARGE SCALE GENOMIC DNA]</scope>
    <source>
        <strain evidence="13 14">H20-5</strain>
    </source>
</reference>
<dbReference type="PANTHER" id="PTHR21581:SF33">
    <property type="entry name" value="D-ALANYL-D-ALANINE CARBOXYPEPTIDASE DACB"/>
    <property type="match status" value="1"/>
</dbReference>
<evidence type="ECO:0000256" key="8">
    <source>
        <dbReference type="PIRSR" id="PIRSR618044-2"/>
    </source>
</evidence>
<keyword evidence="3" id="KW-0378">Hydrolase</keyword>
<evidence type="ECO:0000256" key="7">
    <source>
        <dbReference type="PIRSR" id="PIRSR618044-1"/>
    </source>
</evidence>
<dbReference type="InterPro" id="IPR018044">
    <property type="entry name" value="Peptidase_S11"/>
</dbReference>
<dbReference type="Pfam" id="PF00768">
    <property type="entry name" value="Peptidase_S11"/>
    <property type="match status" value="1"/>
</dbReference>
<sequence length="385" mass="42491">MKKIAVILSLFLLTFSSYTTVFAKTDSKLALKSESAVLLDSETNSVLYSKEADKKMYPASLTKIATAIYAIEKGNLDSIATISANAVRQDGTRVYLVEGEKMPLKQLVQGMLINSGNDAAVAIAEQMDGSVEQFANHLNDYLKTTVGVQHTHFTNPSGLFDKNHYTTAKDMALMTNYAMKNPIFAEIFGTKKLHWKGKSWETNLLSHHKMLIGELPYSGITGGKTGYTTESRQTLSTTADNGKIKLTAVVLKSDMKRDKYDDTALLFDYGFKSFKNSSIKQGELFKSGEKEFFPEHDLLVTEDVLGSTKEISDKGILSIKNHQGKILQAVQLKLVEPEPVPIPEKNTESKEKEHSGNQMNVFYGLIMMALAAVVVGTVKKFSANS</sequence>
<feature type="active site" evidence="7">
    <location>
        <position position="115"/>
    </location>
</feature>
<evidence type="ECO:0000256" key="6">
    <source>
        <dbReference type="ARBA" id="ARBA00023316"/>
    </source>
</evidence>
<feature type="signal peptide" evidence="11">
    <location>
        <begin position="1"/>
        <end position="23"/>
    </location>
</feature>
<dbReference type="InterPro" id="IPR012338">
    <property type="entry name" value="Beta-lactam/transpept-like"/>
</dbReference>
<evidence type="ECO:0000256" key="2">
    <source>
        <dbReference type="ARBA" id="ARBA00022729"/>
    </source>
</evidence>
<evidence type="ECO:0000313" key="13">
    <source>
        <dbReference type="EMBL" id="AZU62982.1"/>
    </source>
</evidence>
<dbReference type="Proteomes" id="UP000282892">
    <property type="component" value="Chromosome"/>
</dbReference>
<dbReference type="SUPFAM" id="SSF56601">
    <property type="entry name" value="beta-lactamase/transpeptidase-like"/>
    <property type="match status" value="1"/>
</dbReference>
<dbReference type="KEGG" id="nmk:CHR53_17945"/>
<dbReference type="Gene3D" id="3.40.710.10">
    <property type="entry name" value="DD-peptidase/beta-lactamase superfamily"/>
    <property type="match status" value="1"/>
</dbReference>
<feature type="active site" description="Acyl-ester intermediate" evidence="7">
    <location>
        <position position="60"/>
    </location>
</feature>
<protein>
    <submittedName>
        <fullName evidence="13">Peptidase S11</fullName>
    </submittedName>
</protein>
<feature type="binding site" evidence="8">
    <location>
        <position position="224"/>
    </location>
    <ligand>
        <name>substrate</name>
    </ligand>
</feature>
<evidence type="ECO:0000256" key="5">
    <source>
        <dbReference type="ARBA" id="ARBA00022984"/>
    </source>
</evidence>
<evidence type="ECO:0000259" key="12">
    <source>
        <dbReference type="Pfam" id="PF00768"/>
    </source>
</evidence>
<keyword evidence="10" id="KW-1133">Transmembrane helix</keyword>
<feature type="active site" description="Proton acceptor" evidence="7">
    <location>
        <position position="63"/>
    </location>
</feature>
<evidence type="ECO:0000256" key="9">
    <source>
        <dbReference type="RuleBase" id="RU004016"/>
    </source>
</evidence>